<dbReference type="EMBL" id="JAAGMD010000206">
    <property type="protein sequence ID" value="NEA85852.1"/>
    <property type="molecule type" value="Genomic_DNA"/>
</dbReference>
<feature type="region of interest" description="Disordered" evidence="1">
    <location>
        <begin position="1"/>
        <end position="21"/>
    </location>
</feature>
<proteinExistence type="predicted"/>
<protein>
    <submittedName>
        <fullName evidence="2">Nucleoside hydrolase</fullName>
    </submittedName>
</protein>
<dbReference type="GO" id="GO:0016799">
    <property type="term" value="F:hydrolase activity, hydrolyzing N-glycosyl compounds"/>
    <property type="evidence" value="ECO:0007669"/>
    <property type="project" value="InterPro"/>
</dbReference>
<gene>
    <name evidence="2" type="ORF">G3I53_07285</name>
</gene>
<sequence length="101" mass="10334">TPGSAPGDPDEDAGGLGDAGALCAVADPEGLTTHRLPVEVSLAPGPARGQTIVDRRPRVGESELHEGTREQPLVAVALDVDVARYVRLYLETVEGAGPTGP</sequence>
<feature type="non-terminal residue" evidence="2">
    <location>
        <position position="1"/>
    </location>
</feature>
<feature type="region of interest" description="Disordered" evidence="1">
    <location>
        <begin position="46"/>
        <end position="68"/>
    </location>
</feature>
<accession>A0A6G3QRA7</accession>
<dbReference type="AlphaFoldDB" id="A0A6G3QRA7"/>
<comment type="caution">
    <text evidence="2">The sequence shown here is derived from an EMBL/GenBank/DDBJ whole genome shotgun (WGS) entry which is preliminary data.</text>
</comment>
<keyword evidence="2" id="KW-0378">Hydrolase</keyword>
<evidence type="ECO:0000256" key="1">
    <source>
        <dbReference type="SAM" id="MobiDB-lite"/>
    </source>
</evidence>
<evidence type="ECO:0000313" key="2">
    <source>
        <dbReference type="EMBL" id="NEA85852.1"/>
    </source>
</evidence>
<feature type="compositionally biased region" description="Basic and acidic residues" evidence="1">
    <location>
        <begin position="53"/>
        <end position="68"/>
    </location>
</feature>
<dbReference type="InterPro" id="IPR036452">
    <property type="entry name" value="Ribo_hydro-like"/>
</dbReference>
<name>A0A6G3QRA7_9ACTN</name>
<dbReference type="Gene3D" id="3.90.245.10">
    <property type="entry name" value="Ribonucleoside hydrolase-like"/>
    <property type="match status" value="1"/>
</dbReference>
<reference evidence="2" key="1">
    <citation type="submission" date="2020-01" db="EMBL/GenBank/DDBJ databases">
        <title>Insect and environment-associated Actinomycetes.</title>
        <authorList>
            <person name="Currrie C."/>
            <person name="Chevrette M."/>
            <person name="Carlson C."/>
            <person name="Stubbendieck R."/>
            <person name="Wendt-Pienkowski E."/>
        </authorList>
    </citation>
    <scope>NUCLEOTIDE SEQUENCE</scope>
    <source>
        <strain evidence="2">SID14436</strain>
    </source>
</reference>
<organism evidence="2">
    <name type="scientific">Streptomyces sp. SID14436</name>
    <dbReference type="NCBI Taxonomy" id="2706070"/>
    <lineage>
        <taxon>Bacteria</taxon>
        <taxon>Bacillati</taxon>
        <taxon>Actinomycetota</taxon>
        <taxon>Actinomycetes</taxon>
        <taxon>Kitasatosporales</taxon>
        <taxon>Streptomycetaceae</taxon>
        <taxon>Streptomyces</taxon>
    </lineage>
</organism>
<dbReference type="SUPFAM" id="SSF53590">
    <property type="entry name" value="Nucleoside hydrolase"/>
    <property type="match status" value="1"/>
</dbReference>